<name>A0A5B7FQC5_PORTR</name>
<protein>
    <submittedName>
        <fullName evidence="1">Uncharacterized protein</fullName>
    </submittedName>
</protein>
<dbReference type="Proteomes" id="UP000324222">
    <property type="component" value="Unassembled WGS sequence"/>
</dbReference>
<dbReference type="AlphaFoldDB" id="A0A5B7FQC5"/>
<evidence type="ECO:0000313" key="2">
    <source>
        <dbReference type="Proteomes" id="UP000324222"/>
    </source>
</evidence>
<reference evidence="1 2" key="1">
    <citation type="submission" date="2019-05" db="EMBL/GenBank/DDBJ databases">
        <title>Another draft genome of Portunus trituberculatus and its Hox gene families provides insights of decapod evolution.</title>
        <authorList>
            <person name="Jeong J.-H."/>
            <person name="Song I."/>
            <person name="Kim S."/>
            <person name="Choi T."/>
            <person name="Kim D."/>
            <person name="Ryu S."/>
            <person name="Kim W."/>
        </authorList>
    </citation>
    <scope>NUCLEOTIDE SEQUENCE [LARGE SCALE GENOMIC DNA]</scope>
    <source>
        <tissue evidence="1">Muscle</tissue>
    </source>
</reference>
<comment type="caution">
    <text evidence="1">The sequence shown here is derived from an EMBL/GenBank/DDBJ whole genome shotgun (WGS) entry which is preliminary data.</text>
</comment>
<organism evidence="1 2">
    <name type="scientific">Portunus trituberculatus</name>
    <name type="common">Swimming crab</name>
    <name type="synonym">Neptunus trituberculatus</name>
    <dbReference type="NCBI Taxonomy" id="210409"/>
    <lineage>
        <taxon>Eukaryota</taxon>
        <taxon>Metazoa</taxon>
        <taxon>Ecdysozoa</taxon>
        <taxon>Arthropoda</taxon>
        <taxon>Crustacea</taxon>
        <taxon>Multicrustacea</taxon>
        <taxon>Malacostraca</taxon>
        <taxon>Eumalacostraca</taxon>
        <taxon>Eucarida</taxon>
        <taxon>Decapoda</taxon>
        <taxon>Pleocyemata</taxon>
        <taxon>Brachyura</taxon>
        <taxon>Eubrachyura</taxon>
        <taxon>Portunoidea</taxon>
        <taxon>Portunidae</taxon>
        <taxon>Portuninae</taxon>
        <taxon>Portunus</taxon>
    </lineage>
</organism>
<gene>
    <name evidence="1" type="ORF">E2C01_041408</name>
</gene>
<accession>A0A5B7FQC5</accession>
<evidence type="ECO:0000313" key="1">
    <source>
        <dbReference type="EMBL" id="MPC47656.1"/>
    </source>
</evidence>
<sequence length="72" mass="8137">MTDIVIQETANFSRSKQTMEGRTGRLADLSKSGSQPWYGYHASEFQNQVVRMKCTGPKWYSLKKSSGTTCKI</sequence>
<dbReference type="EMBL" id="VSRR010007853">
    <property type="protein sequence ID" value="MPC47656.1"/>
    <property type="molecule type" value="Genomic_DNA"/>
</dbReference>
<keyword evidence="2" id="KW-1185">Reference proteome</keyword>
<proteinExistence type="predicted"/>